<organism evidence="5 6">
    <name type="scientific">Amphritea balenae</name>
    <dbReference type="NCBI Taxonomy" id="452629"/>
    <lineage>
        <taxon>Bacteria</taxon>
        <taxon>Pseudomonadati</taxon>
        <taxon>Pseudomonadota</taxon>
        <taxon>Gammaproteobacteria</taxon>
        <taxon>Oceanospirillales</taxon>
        <taxon>Oceanospirillaceae</taxon>
        <taxon>Amphritea</taxon>
    </lineage>
</organism>
<evidence type="ECO:0000313" key="5">
    <source>
        <dbReference type="EMBL" id="RRD00462.1"/>
    </source>
</evidence>
<dbReference type="InterPro" id="IPR000792">
    <property type="entry name" value="Tscrpt_reg_LuxR_C"/>
</dbReference>
<accession>A0A3P1STD8</accession>
<dbReference type="NCBIfam" id="NF007935">
    <property type="entry name" value="PRK10651.1"/>
    <property type="match status" value="1"/>
</dbReference>
<evidence type="ECO:0000256" key="2">
    <source>
        <dbReference type="PROSITE-ProRule" id="PRU00169"/>
    </source>
</evidence>
<dbReference type="Gene3D" id="3.40.50.2300">
    <property type="match status" value="1"/>
</dbReference>
<dbReference type="InterPro" id="IPR039420">
    <property type="entry name" value="WalR-like"/>
</dbReference>
<dbReference type="GO" id="GO:0006355">
    <property type="term" value="P:regulation of DNA-templated transcription"/>
    <property type="evidence" value="ECO:0007669"/>
    <property type="project" value="InterPro"/>
</dbReference>
<dbReference type="OrthoDB" id="9796655at2"/>
<dbReference type="PROSITE" id="PS00622">
    <property type="entry name" value="HTH_LUXR_1"/>
    <property type="match status" value="1"/>
</dbReference>
<gene>
    <name evidence="5" type="primary">narL</name>
    <name evidence="5" type="ORF">EHS89_05050</name>
</gene>
<evidence type="ECO:0000259" key="4">
    <source>
        <dbReference type="PROSITE" id="PS50110"/>
    </source>
</evidence>
<sequence length="225" mass="24531">MSTETNSGNSPDSSPASILLIDDHPLLRKGVKQLIDLEDSIKVIGEASNAIEGVKRAQELDPDLILLDLNMPEINGIETLKMLREAEVASRIVVFTVSDNEEDVVAALKAGADGYLLKDMEPEELMQNLEQAALGKMVISDRLTALLAQALQSGRTDKSADTDSLTPREKQIIKLIAGGLPNKLIARKLNITEGTVKVHVKHLLKKLRLRSRVEVAVWAVQEGLS</sequence>
<comment type="caution">
    <text evidence="5">The sequence shown here is derived from an EMBL/GenBank/DDBJ whole genome shotgun (WGS) entry which is preliminary data.</text>
</comment>
<dbReference type="InterPro" id="IPR011006">
    <property type="entry name" value="CheY-like_superfamily"/>
</dbReference>
<feature type="modified residue" description="4-aspartylphosphate" evidence="2">
    <location>
        <position position="68"/>
    </location>
</feature>
<dbReference type="GO" id="GO:0003677">
    <property type="term" value="F:DNA binding"/>
    <property type="evidence" value="ECO:0007669"/>
    <property type="project" value="UniProtKB-KW"/>
</dbReference>
<keyword evidence="1" id="KW-0238">DNA-binding</keyword>
<dbReference type="RefSeq" id="WP_124925043.1">
    <property type="nucleotide sequence ID" value="NZ_BMOH01000003.1"/>
</dbReference>
<dbReference type="AlphaFoldDB" id="A0A3P1STD8"/>
<dbReference type="CDD" id="cd06170">
    <property type="entry name" value="LuxR_C_like"/>
    <property type="match status" value="1"/>
</dbReference>
<evidence type="ECO:0000259" key="3">
    <source>
        <dbReference type="PROSITE" id="PS50043"/>
    </source>
</evidence>
<name>A0A3P1STD8_9GAMM</name>
<dbReference type="InterPro" id="IPR016032">
    <property type="entry name" value="Sig_transdc_resp-reg_C-effctor"/>
</dbReference>
<dbReference type="SMART" id="SM00421">
    <property type="entry name" value="HTH_LUXR"/>
    <property type="match status" value="1"/>
</dbReference>
<dbReference type="PANTHER" id="PTHR43214:SF38">
    <property type="entry name" value="NITRATE_NITRITE RESPONSE REGULATOR PROTEIN NARL"/>
    <property type="match status" value="1"/>
</dbReference>
<dbReference type="Pfam" id="PF00072">
    <property type="entry name" value="Response_reg"/>
    <property type="match status" value="1"/>
</dbReference>
<feature type="domain" description="Response regulatory" evidence="4">
    <location>
        <begin position="17"/>
        <end position="133"/>
    </location>
</feature>
<feature type="domain" description="HTH luxR-type" evidence="3">
    <location>
        <begin position="158"/>
        <end position="223"/>
    </location>
</feature>
<dbReference type="SUPFAM" id="SSF52172">
    <property type="entry name" value="CheY-like"/>
    <property type="match status" value="1"/>
</dbReference>
<dbReference type="PROSITE" id="PS50110">
    <property type="entry name" value="RESPONSE_REGULATORY"/>
    <property type="match status" value="1"/>
</dbReference>
<proteinExistence type="predicted"/>
<dbReference type="EMBL" id="RQXV01000002">
    <property type="protein sequence ID" value="RRD00462.1"/>
    <property type="molecule type" value="Genomic_DNA"/>
</dbReference>
<dbReference type="Pfam" id="PF00196">
    <property type="entry name" value="GerE"/>
    <property type="match status" value="1"/>
</dbReference>
<evidence type="ECO:0000256" key="1">
    <source>
        <dbReference type="ARBA" id="ARBA00023125"/>
    </source>
</evidence>
<evidence type="ECO:0000313" key="6">
    <source>
        <dbReference type="Proteomes" id="UP000267535"/>
    </source>
</evidence>
<dbReference type="Proteomes" id="UP000267535">
    <property type="component" value="Unassembled WGS sequence"/>
</dbReference>
<dbReference type="SUPFAM" id="SSF46894">
    <property type="entry name" value="C-terminal effector domain of the bipartite response regulators"/>
    <property type="match status" value="1"/>
</dbReference>
<keyword evidence="2" id="KW-0597">Phosphoprotein</keyword>
<keyword evidence="6" id="KW-1185">Reference proteome</keyword>
<protein>
    <submittedName>
        <fullName evidence="5">Two-component system response regulator NarL</fullName>
    </submittedName>
</protein>
<dbReference type="PRINTS" id="PR00038">
    <property type="entry name" value="HTHLUXR"/>
</dbReference>
<reference evidence="5 6" key="1">
    <citation type="submission" date="2018-11" db="EMBL/GenBank/DDBJ databases">
        <title>The draft genome sequence of Amphritea balenae JAMM 1525T.</title>
        <authorList>
            <person name="Fang Z."/>
            <person name="Zhang Y."/>
            <person name="Han X."/>
        </authorList>
    </citation>
    <scope>NUCLEOTIDE SEQUENCE [LARGE SCALE GENOMIC DNA]</scope>
    <source>
        <strain evidence="5 6">JAMM 1525</strain>
    </source>
</reference>
<dbReference type="InterPro" id="IPR001789">
    <property type="entry name" value="Sig_transdc_resp-reg_receiver"/>
</dbReference>
<dbReference type="SMART" id="SM00448">
    <property type="entry name" value="REC"/>
    <property type="match status" value="1"/>
</dbReference>
<dbReference type="PROSITE" id="PS50043">
    <property type="entry name" value="HTH_LUXR_2"/>
    <property type="match status" value="1"/>
</dbReference>
<dbReference type="PANTHER" id="PTHR43214">
    <property type="entry name" value="TWO-COMPONENT RESPONSE REGULATOR"/>
    <property type="match status" value="1"/>
</dbReference>
<dbReference type="GO" id="GO:0000160">
    <property type="term" value="P:phosphorelay signal transduction system"/>
    <property type="evidence" value="ECO:0007669"/>
    <property type="project" value="InterPro"/>
</dbReference>